<organism evidence="8 9">
    <name type="scientific">Pseudocercospora eumusae</name>
    <dbReference type="NCBI Taxonomy" id="321146"/>
    <lineage>
        <taxon>Eukaryota</taxon>
        <taxon>Fungi</taxon>
        <taxon>Dikarya</taxon>
        <taxon>Ascomycota</taxon>
        <taxon>Pezizomycotina</taxon>
        <taxon>Dothideomycetes</taxon>
        <taxon>Dothideomycetidae</taxon>
        <taxon>Mycosphaerellales</taxon>
        <taxon>Mycosphaerellaceae</taxon>
        <taxon>Pseudocercospora</taxon>
    </lineage>
</organism>
<dbReference type="PANTHER" id="PTHR15549:SF26">
    <property type="entry name" value="AXIAL BUDDING PATTERN PROTEIN 2-RELATED"/>
    <property type="match status" value="1"/>
</dbReference>
<feature type="chain" id="PRO_5007806977" description="Mid2 domain-containing protein" evidence="7">
    <location>
        <begin position="22"/>
        <end position="642"/>
    </location>
</feature>
<feature type="compositionally biased region" description="Pro residues" evidence="5">
    <location>
        <begin position="448"/>
        <end position="457"/>
    </location>
</feature>
<dbReference type="GO" id="GO:0071944">
    <property type="term" value="C:cell periphery"/>
    <property type="evidence" value="ECO:0007669"/>
    <property type="project" value="UniProtKB-ARBA"/>
</dbReference>
<protein>
    <recommendedName>
        <fullName evidence="10">Mid2 domain-containing protein</fullName>
    </recommendedName>
</protein>
<feature type="region of interest" description="Disordered" evidence="5">
    <location>
        <begin position="32"/>
        <end position="56"/>
    </location>
</feature>
<feature type="region of interest" description="Disordered" evidence="5">
    <location>
        <begin position="250"/>
        <end position="270"/>
    </location>
</feature>
<evidence type="ECO:0000256" key="1">
    <source>
        <dbReference type="ARBA" id="ARBA00004167"/>
    </source>
</evidence>
<dbReference type="GO" id="GO:0016020">
    <property type="term" value="C:membrane"/>
    <property type="evidence" value="ECO:0007669"/>
    <property type="project" value="UniProtKB-SubCell"/>
</dbReference>
<dbReference type="EMBL" id="LFZN01000008">
    <property type="protein sequence ID" value="KXT06200.1"/>
    <property type="molecule type" value="Genomic_DNA"/>
</dbReference>
<dbReference type="AlphaFoldDB" id="A0A139HUQ3"/>
<feature type="transmembrane region" description="Helical" evidence="6">
    <location>
        <begin position="182"/>
        <end position="207"/>
    </location>
</feature>
<feature type="compositionally biased region" description="Polar residues" evidence="5">
    <location>
        <begin position="476"/>
        <end position="491"/>
    </location>
</feature>
<reference evidence="8 9" key="1">
    <citation type="submission" date="2015-07" db="EMBL/GenBank/DDBJ databases">
        <title>Comparative genomics of the Sigatoka disease complex on banana suggests a link between parallel evolutionary changes in Pseudocercospora fijiensis and Pseudocercospora eumusae and increased virulence on the banana host.</title>
        <authorList>
            <person name="Chang T.-C."/>
            <person name="Salvucci A."/>
            <person name="Crous P.W."/>
            <person name="Stergiopoulos I."/>
        </authorList>
    </citation>
    <scope>NUCLEOTIDE SEQUENCE [LARGE SCALE GENOMIC DNA]</scope>
    <source>
        <strain evidence="8 9">CBS 114824</strain>
    </source>
</reference>
<evidence type="ECO:0000256" key="6">
    <source>
        <dbReference type="SAM" id="Phobius"/>
    </source>
</evidence>
<evidence type="ECO:0000256" key="7">
    <source>
        <dbReference type="SAM" id="SignalP"/>
    </source>
</evidence>
<evidence type="ECO:0000256" key="5">
    <source>
        <dbReference type="SAM" id="MobiDB-lite"/>
    </source>
</evidence>
<comment type="subcellular location">
    <subcellularLocation>
        <location evidence="1">Membrane</location>
        <topology evidence="1">Single-pass membrane protein</topology>
    </subcellularLocation>
</comment>
<keyword evidence="2 6" id="KW-0812">Transmembrane</keyword>
<feature type="compositionally biased region" description="Polar residues" evidence="5">
    <location>
        <begin position="102"/>
        <end position="140"/>
    </location>
</feature>
<keyword evidence="4 6" id="KW-0472">Membrane</keyword>
<feature type="region of interest" description="Disordered" evidence="5">
    <location>
        <begin position="510"/>
        <end position="544"/>
    </location>
</feature>
<feature type="compositionally biased region" description="Low complexity" evidence="5">
    <location>
        <begin position="141"/>
        <end position="160"/>
    </location>
</feature>
<dbReference type="Proteomes" id="UP000070133">
    <property type="component" value="Unassembled WGS sequence"/>
</dbReference>
<dbReference type="InterPro" id="IPR051694">
    <property type="entry name" value="Immunoregulatory_rcpt-like"/>
</dbReference>
<evidence type="ECO:0000313" key="8">
    <source>
        <dbReference type="EMBL" id="KXT06200.1"/>
    </source>
</evidence>
<evidence type="ECO:0000313" key="9">
    <source>
        <dbReference type="Proteomes" id="UP000070133"/>
    </source>
</evidence>
<sequence length="642" mass="68695">MRAVNNTTRLVSTLLVSAAAAQTALDVLEGEPVAGNRGQNGGFDDGLYHPSSSPTSTHNHIESVLEVFSQILTANYPYYTPSTIDVQALTWPQTLDIFGTTLTAKPSPTGTQNSESLTQATTKSNSATASISTTHTPSFRTSASSTVASTTSPASATISAQRSSSIDVGQIKHHGNRNGDRGIAIILGVLISLIAVAIAAAIFWLLWRRKKQSGSCFKPARCSVCTNATTEPLTSNFSRSLSVTPWRLEPTEPSRSYMANPKTSGGDGTAAAAAAGVLGPNDSSEHLPEPVQKPYVRHPVIQVDPVHPVYGRGPTRLQKSNSTIRRGVPQLLPVPGPSNPHELAGDDLAAISEMDTESPSRRVSMWTTNPFVVAEQEANEAVPSSSVADREAAYFRTHSRDNSRDFPPYADNPAVRIETASATSSEERSDLLGRGDSVDSDPDSIGPVGPPSSPPDSPNWVSMPLSNQERALDANANPSAPGSGFASSRTPANIPPALLAGGLRNMRASPLPFSPRWRRNGHVPERKPSPPTPAFHRPSPVPDATATFRENFAKFNQSSSPVYSVPGVSPLTPCRSNPSPLLRNRIAEENRYLAEPTVHYPSWSEISEFNFAERPQTAGSQRDDDGDDGWRPVTSRSYEMAL</sequence>
<keyword evidence="3 6" id="KW-1133">Transmembrane helix</keyword>
<dbReference type="OrthoDB" id="3883986at2759"/>
<evidence type="ECO:0000256" key="2">
    <source>
        <dbReference type="ARBA" id="ARBA00022692"/>
    </source>
</evidence>
<feature type="region of interest" description="Disordered" evidence="5">
    <location>
        <begin position="102"/>
        <end position="161"/>
    </location>
</feature>
<keyword evidence="9" id="KW-1185">Reference proteome</keyword>
<comment type="caution">
    <text evidence="8">The sequence shown here is derived from an EMBL/GenBank/DDBJ whole genome shotgun (WGS) entry which is preliminary data.</text>
</comment>
<accession>A0A139HUQ3</accession>
<gene>
    <name evidence="8" type="ORF">AC578_1339</name>
</gene>
<feature type="region of interest" description="Disordered" evidence="5">
    <location>
        <begin position="612"/>
        <end position="642"/>
    </location>
</feature>
<evidence type="ECO:0000256" key="4">
    <source>
        <dbReference type="ARBA" id="ARBA00023136"/>
    </source>
</evidence>
<feature type="region of interest" description="Disordered" evidence="5">
    <location>
        <begin position="396"/>
        <end position="498"/>
    </location>
</feature>
<evidence type="ECO:0000256" key="3">
    <source>
        <dbReference type="ARBA" id="ARBA00022989"/>
    </source>
</evidence>
<keyword evidence="7" id="KW-0732">Signal</keyword>
<proteinExistence type="predicted"/>
<name>A0A139HUQ3_9PEZI</name>
<evidence type="ECO:0008006" key="10">
    <source>
        <dbReference type="Google" id="ProtNLM"/>
    </source>
</evidence>
<dbReference type="PANTHER" id="PTHR15549">
    <property type="entry name" value="PAIRED IMMUNOGLOBULIN-LIKE TYPE 2 RECEPTOR"/>
    <property type="match status" value="1"/>
</dbReference>
<feature type="signal peptide" evidence="7">
    <location>
        <begin position="1"/>
        <end position="21"/>
    </location>
</feature>
<feature type="compositionally biased region" description="Basic and acidic residues" evidence="5">
    <location>
        <begin position="425"/>
        <end position="437"/>
    </location>
</feature>